<name>A0A2K1IXX7_PHYPA</name>
<dbReference type="Gramene" id="Pp3c19_10140V3.1">
    <property type="protein sequence ID" value="PAC:32939072.CDS.1"/>
    <property type="gene ID" value="Pp3c19_10140"/>
</dbReference>
<dbReference type="Proteomes" id="UP000006727">
    <property type="component" value="Chromosome 19"/>
</dbReference>
<dbReference type="InParanoid" id="A0A2K1IXX7"/>
<sequence length="85" mass="9334">MTSFSAVLSTFFAKLAKLQSVFDSIARTGKESSEFVLLVTKVEAKRRLGSQNALVRMKKICKIDYSLFYGSITSLSNGAEGMTNN</sequence>
<dbReference type="EMBL" id="ABEU02000019">
    <property type="protein sequence ID" value="PNR34139.1"/>
    <property type="molecule type" value="Genomic_DNA"/>
</dbReference>
<keyword evidence="3" id="KW-1185">Reference proteome</keyword>
<dbReference type="AlphaFoldDB" id="A0A2K1IXX7"/>
<gene>
    <name evidence="1" type="ORF">PHYPA_023956</name>
</gene>
<reference evidence="2" key="3">
    <citation type="submission" date="2020-12" db="UniProtKB">
        <authorList>
            <consortium name="EnsemblPlants"/>
        </authorList>
    </citation>
    <scope>IDENTIFICATION</scope>
</reference>
<dbReference type="EnsemblPlants" id="Pp3c19_10140V3.1">
    <property type="protein sequence ID" value="PAC:32939072.CDS.1"/>
    <property type="gene ID" value="Pp3c19_10140"/>
</dbReference>
<dbReference type="Gramene" id="Pp3c19_10140V3.3">
    <property type="protein sequence ID" value="PAC:32939074.CDS.1"/>
    <property type="gene ID" value="Pp3c19_10140"/>
</dbReference>
<evidence type="ECO:0000313" key="3">
    <source>
        <dbReference type="Proteomes" id="UP000006727"/>
    </source>
</evidence>
<evidence type="ECO:0000313" key="1">
    <source>
        <dbReference type="EMBL" id="PNR34139.1"/>
    </source>
</evidence>
<organism evidence="1">
    <name type="scientific">Physcomitrium patens</name>
    <name type="common">Spreading-leaved earth moss</name>
    <name type="synonym">Physcomitrella patens</name>
    <dbReference type="NCBI Taxonomy" id="3218"/>
    <lineage>
        <taxon>Eukaryota</taxon>
        <taxon>Viridiplantae</taxon>
        <taxon>Streptophyta</taxon>
        <taxon>Embryophyta</taxon>
        <taxon>Bryophyta</taxon>
        <taxon>Bryophytina</taxon>
        <taxon>Bryopsida</taxon>
        <taxon>Funariidae</taxon>
        <taxon>Funariales</taxon>
        <taxon>Funariaceae</taxon>
        <taxon>Physcomitrium</taxon>
    </lineage>
</organism>
<dbReference type="PaxDb" id="3218-PP1S174_69V6.1"/>
<dbReference type="EnsemblPlants" id="Pp3c19_10140V3.3">
    <property type="protein sequence ID" value="PAC:32939074.CDS.1"/>
    <property type="gene ID" value="Pp3c19_10140"/>
</dbReference>
<evidence type="ECO:0000313" key="2">
    <source>
        <dbReference type="EnsemblPlants" id="PAC:32939072.CDS.1"/>
    </source>
</evidence>
<accession>A0A2K1IXX7</accession>
<dbReference type="EnsemblPlants" id="Pp3c19_10140V3.2">
    <property type="protein sequence ID" value="PAC:32939073.CDS.1"/>
    <property type="gene ID" value="Pp3c19_10140"/>
</dbReference>
<protein>
    <submittedName>
        <fullName evidence="1 2">Uncharacterized protein</fullName>
    </submittedName>
</protein>
<reference evidence="1 3" key="2">
    <citation type="journal article" date="2018" name="Plant J.">
        <title>The Physcomitrella patens chromosome-scale assembly reveals moss genome structure and evolution.</title>
        <authorList>
            <person name="Lang D."/>
            <person name="Ullrich K.K."/>
            <person name="Murat F."/>
            <person name="Fuchs J."/>
            <person name="Jenkins J."/>
            <person name="Haas F.B."/>
            <person name="Piednoel M."/>
            <person name="Gundlach H."/>
            <person name="Van Bel M."/>
            <person name="Meyberg R."/>
            <person name="Vives C."/>
            <person name="Morata J."/>
            <person name="Symeonidi A."/>
            <person name="Hiss M."/>
            <person name="Muchero W."/>
            <person name="Kamisugi Y."/>
            <person name="Saleh O."/>
            <person name="Blanc G."/>
            <person name="Decker E.L."/>
            <person name="van Gessel N."/>
            <person name="Grimwood J."/>
            <person name="Hayes R.D."/>
            <person name="Graham S.W."/>
            <person name="Gunter L.E."/>
            <person name="McDaniel S.F."/>
            <person name="Hoernstein S.N.W."/>
            <person name="Larsson A."/>
            <person name="Li F.W."/>
            <person name="Perroud P.F."/>
            <person name="Phillips J."/>
            <person name="Ranjan P."/>
            <person name="Rokshar D.S."/>
            <person name="Rothfels C.J."/>
            <person name="Schneider L."/>
            <person name="Shu S."/>
            <person name="Stevenson D.W."/>
            <person name="Thummler F."/>
            <person name="Tillich M."/>
            <person name="Villarreal Aguilar J.C."/>
            <person name="Widiez T."/>
            <person name="Wong G.K."/>
            <person name="Wymore A."/>
            <person name="Zhang Y."/>
            <person name="Zimmer A.D."/>
            <person name="Quatrano R.S."/>
            <person name="Mayer K.F.X."/>
            <person name="Goodstein D."/>
            <person name="Casacuberta J.M."/>
            <person name="Vandepoele K."/>
            <person name="Reski R."/>
            <person name="Cuming A.C."/>
            <person name="Tuskan G.A."/>
            <person name="Maumus F."/>
            <person name="Salse J."/>
            <person name="Schmutz J."/>
            <person name="Rensing S.A."/>
        </authorList>
    </citation>
    <scope>NUCLEOTIDE SEQUENCE [LARGE SCALE GENOMIC DNA]</scope>
    <source>
        <strain evidence="2 3">cv. Gransden 2004</strain>
    </source>
</reference>
<proteinExistence type="predicted"/>
<dbReference type="Gramene" id="Pp3c19_10140V3.2">
    <property type="protein sequence ID" value="PAC:32939073.CDS.1"/>
    <property type="gene ID" value="Pp3c19_10140"/>
</dbReference>
<reference evidence="1 3" key="1">
    <citation type="journal article" date="2008" name="Science">
        <title>The Physcomitrella genome reveals evolutionary insights into the conquest of land by plants.</title>
        <authorList>
            <person name="Rensing S."/>
            <person name="Lang D."/>
            <person name="Zimmer A."/>
            <person name="Terry A."/>
            <person name="Salamov A."/>
            <person name="Shapiro H."/>
            <person name="Nishiyama T."/>
            <person name="Perroud P.-F."/>
            <person name="Lindquist E."/>
            <person name="Kamisugi Y."/>
            <person name="Tanahashi T."/>
            <person name="Sakakibara K."/>
            <person name="Fujita T."/>
            <person name="Oishi K."/>
            <person name="Shin-I T."/>
            <person name="Kuroki Y."/>
            <person name="Toyoda A."/>
            <person name="Suzuki Y."/>
            <person name="Hashimoto A."/>
            <person name="Yamaguchi K."/>
            <person name="Sugano A."/>
            <person name="Kohara Y."/>
            <person name="Fujiyama A."/>
            <person name="Anterola A."/>
            <person name="Aoki S."/>
            <person name="Ashton N."/>
            <person name="Barbazuk W.B."/>
            <person name="Barker E."/>
            <person name="Bennetzen J."/>
            <person name="Bezanilla M."/>
            <person name="Blankenship R."/>
            <person name="Cho S.H."/>
            <person name="Dutcher S."/>
            <person name="Estelle M."/>
            <person name="Fawcett J.A."/>
            <person name="Gundlach H."/>
            <person name="Hanada K."/>
            <person name="Heyl A."/>
            <person name="Hicks K.A."/>
            <person name="Hugh J."/>
            <person name="Lohr M."/>
            <person name="Mayer K."/>
            <person name="Melkozernov A."/>
            <person name="Murata T."/>
            <person name="Nelson D."/>
            <person name="Pils B."/>
            <person name="Prigge M."/>
            <person name="Reiss B."/>
            <person name="Renner T."/>
            <person name="Rombauts S."/>
            <person name="Rushton P."/>
            <person name="Sanderfoot A."/>
            <person name="Schween G."/>
            <person name="Shiu S.-H."/>
            <person name="Stueber K."/>
            <person name="Theodoulou F.L."/>
            <person name="Tu H."/>
            <person name="Van de Peer Y."/>
            <person name="Verrier P.J."/>
            <person name="Waters E."/>
            <person name="Wood A."/>
            <person name="Yang L."/>
            <person name="Cove D."/>
            <person name="Cuming A."/>
            <person name="Hasebe M."/>
            <person name="Lucas S."/>
            <person name="Mishler D.B."/>
            <person name="Reski R."/>
            <person name="Grigoriev I."/>
            <person name="Quatrano R.S."/>
            <person name="Boore J.L."/>
        </authorList>
    </citation>
    <scope>NUCLEOTIDE SEQUENCE [LARGE SCALE GENOMIC DNA]</scope>
    <source>
        <strain evidence="2 3">cv. Gransden 2004</strain>
    </source>
</reference>